<evidence type="ECO:0000313" key="3">
    <source>
        <dbReference type="EMBL" id="MET3650599.1"/>
    </source>
</evidence>
<keyword evidence="4" id="KW-1185">Reference proteome</keyword>
<dbReference type="Gene3D" id="3.40.50.12370">
    <property type="match status" value="1"/>
</dbReference>
<dbReference type="PRINTS" id="PR01438">
    <property type="entry name" value="UNVRSLSTRESS"/>
</dbReference>
<protein>
    <submittedName>
        <fullName evidence="3">Nucleotide-binding universal stress UspA family protein</fullName>
    </submittedName>
</protein>
<evidence type="ECO:0000313" key="4">
    <source>
        <dbReference type="Proteomes" id="UP001549184"/>
    </source>
</evidence>
<sequence length="266" mass="29352">MRDLLVDVGNRRDDDDALFRLALALARQHRAHVTGMQVITLDPLVLSLPEALTVLDEEERAALERRDWWLALCRKHRVNGEWCVDRGFYQSVMVRRAVFADLVLAGLDGLGNLASGGASLLGRSILADSVPVLLVPERSDISGPPEKILIAWNGSIESARAIRASHPLLAKAAEVIVLDGEMGRKSAAPPSLPLREWLKRRSIHARWLPGAGARASGRHIQSLAEEHGIDLIVMGAWGHLRMSEWLLGGITRHMLKHSRIPLLLAH</sequence>
<proteinExistence type="inferred from homology"/>
<dbReference type="SUPFAM" id="SSF52402">
    <property type="entry name" value="Adenine nucleotide alpha hydrolases-like"/>
    <property type="match status" value="2"/>
</dbReference>
<organism evidence="3 4">
    <name type="scientific">Dyella japonica</name>
    <dbReference type="NCBI Taxonomy" id="231455"/>
    <lineage>
        <taxon>Bacteria</taxon>
        <taxon>Pseudomonadati</taxon>
        <taxon>Pseudomonadota</taxon>
        <taxon>Gammaproteobacteria</taxon>
        <taxon>Lysobacterales</taxon>
        <taxon>Rhodanobacteraceae</taxon>
        <taxon>Dyella</taxon>
    </lineage>
</organism>
<name>A0ABV2JRU6_9GAMM</name>
<evidence type="ECO:0000256" key="1">
    <source>
        <dbReference type="ARBA" id="ARBA00008791"/>
    </source>
</evidence>
<evidence type="ECO:0000259" key="2">
    <source>
        <dbReference type="Pfam" id="PF00582"/>
    </source>
</evidence>
<feature type="domain" description="UspA" evidence="2">
    <location>
        <begin position="218"/>
        <end position="265"/>
    </location>
</feature>
<gene>
    <name evidence="3" type="ORF">ABIC75_000301</name>
</gene>
<dbReference type="RefSeq" id="WP_354012095.1">
    <property type="nucleotide sequence ID" value="NZ_JBEPMU010000001.1"/>
</dbReference>
<accession>A0ABV2JRU6</accession>
<dbReference type="CDD" id="cd00293">
    <property type="entry name" value="USP-like"/>
    <property type="match status" value="1"/>
</dbReference>
<dbReference type="Pfam" id="PF00582">
    <property type="entry name" value="Usp"/>
    <property type="match status" value="1"/>
</dbReference>
<dbReference type="Proteomes" id="UP001549184">
    <property type="component" value="Unassembled WGS sequence"/>
</dbReference>
<comment type="similarity">
    <text evidence="1">Belongs to the universal stress protein A family.</text>
</comment>
<dbReference type="InterPro" id="IPR006016">
    <property type="entry name" value="UspA"/>
</dbReference>
<dbReference type="InterPro" id="IPR006015">
    <property type="entry name" value="Universal_stress_UspA"/>
</dbReference>
<dbReference type="EMBL" id="JBEPMU010000001">
    <property type="protein sequence ID" value="MET3650599.1"/>
    <property type="molecule type" value="Genomic_DNA"/>
</dbReference>
<comment type="caution">
    <text evidence="3">The sequence shown here is derived from an EMBL/GenBank/DDBJ whole genome shotgun (WGS) entry which is preliminary data.</text>
</comment>
<reference evidence="3 4" key="1">
    <citation type="submission" date="2024-06" db="EMBL/GenBank/DDBJ databases">
        <title>Sorghum-associated microbial communities from plants grown in Nebraska, USA.</title>
        <authorList>
            <person name="Schachtman D."/>
        </authorList>
    </citation>
    <scope>NUCLEOTIDE SEQUENCE [LARGE SCALE GENOMIC DNA]</scope>
    <source>
        <strain evidence="3 4">1073</strain>
    </source>
</reference>